<dbReference type="OrthoDB" id="9792586at2"/>
<evidence type="ECO:0000313" key="1">
    <source>
        <dbReference type="EMBL" id="MWV69388.1"/>
    </source>
</evidence>
<proteinExistence type="predicted"/>
<evidence type="ECO:0000313" key="3">
    <source>
        <dbReference type="Proteomes" id="UP000029714"/>
    </source>
</evidence>
<comment type="caution">
    <text evidence="2">The sequence shown here is derived from an EMBL/GenBank/DDBJ whole genome shotgun (WGS) entry which is preliminary data.</text>
</comment>
<organism evidence="2 3">
    <name type="scientific">Helicobacter saguini</name>
    <dbReference type="NCBI Taxonomy" id="1548018"/>
    <lineage>
        <taxon>Bacteria</taxon>
        <taxon>Pseudomonadati</taxon>
        <taxon>Campylobacterota</taxon>
        <taxon>Epsilonproteobacteria</taxon>
        <taxon>Campylobacterales</taxon>
        <taxon>Helicobacteraceae</taxon>
        <taxon>Helicobacter</taxon>
    </lineage>
</organism>
<keyword evidence="3" id="KW-1185">Reference proteome</keyword>
<dbReference type="AlphaFoldDB" id="A0A4U8T639"/>
<reference evidence="2 3" key="2">
    <citation type="journal article" date="2016" name="Infect. Immun.">
        <title>Helicobacter saguini, a Novel Helicobacter Isolated from Cotton-Top Tamarins with Ulcerative Colitis, Has Proinflammatory Properties and Induces Typhlocolitis and Dysplasia in Gnotobiotic IL-10-/- Mice.</title>
        <authorList>
            <person name="Shen Z."/>
            <person name="Mannion A."/>
            <person name="Whary M.T."/>
            <person name="Muthupalani S."/>
            <person name="Sheh A."/>
            <person name="Feng Y."/>
            <person name="Gong G."/>
            <person name="Vandamme P."/>
            <person name="Holcombe H.R."/>
            <person name="Paster B.J."/>
            <person name="Fox J.G."/>
        </authorList>
    </citation>
    <scope>NUCLEOTIDE SEQUENCE [LARGE SCALE GENOMIC DNA]</scope>
    <source>
        <strain evidence="2 3">MIT 97-6194</strain>
    </source>
</reference>
<accession>A0A4U8T639</accession>
<reference evidence="2" key="3">
    <citation type="submission" date="2018-04" db="EMBL/GenBank/DDBJ databases">
        <authorList>
            <person name="Sheh A."/>
            <person name="Shen Z."/>
            <person name="Mannion A.J."/>
            <person name="Fox J.G."/>
        </authorList>
    </citation>
    <scope>NUCLEOTIDE SEQUENCE</scope>
    <source>
        <strain evidence="2">MIT 97-6194</strain>
    </source>
</reference>
<dbReference type="Proteomes" id="UP000477070">
    <property type="component" value="Unassembled WGS sequence"/>
</dbReference>
<dbReference type="EMBL" id="QBIU01000001">
    <property type="protein sequence ID" value="MWV69388.1"/>
    <property type="molecule type" value="Genomic_DNA"/>
</dbReference>
<protein>
    <submittedName>
        <fullName evidence="2">DUF268 domain-containing protein</fullName>
    </submittedName>
</protein>
<dbReference type="Pfam" id="PF03269">
    <property type="entry name" value="DUF268"/>
    <property type="match status" value="1"/>
</dbReference>
<sequence>MIYGGGGGNYSLVESNLDNFIDSIESSVNKDFICIPNKEFISGISCVCSDLTNLKEIENESVESFSCLGIIGLLGLGQYGDPINPSAWEQSLLSMQRVLKSGGKLLIAVQIGKKDVLQFNSGRIFRLKTICDVLNYMRLIDLNFINNHELDVYNCLYVNDNKTMVNKQNMQYLLNQDSITALIEFEKI</sequence>
<gene>
    <name evidence="1" type="ORF">DCO61_05045</name>
    <name evidence="2" type="ORF">LS64_003785</name>
</gene>
<dbReference type="InterPro" id="IPR004951">
    <property type="entry name" value="DUF268_CAE_spp"/>
</dbReference>
<reference evidence="2 3" key="1">
    <citation type="journal article" date="2014" name="Genome Announc.">
        <title>Draft genome sequences of eight enterohepatic helicobacter species isolated from both laboratory and wild rodents.</title>
        <authorList>
            <person name="Sheh A."/>
            <person name="Shen Z."/>
            <person name="Fox J.G."/>
        </authorList>
    </citation>
    <scope>NUCLEOTIDE SEQUENCE [LARGE SCALE GENOMIC DNA]</scope>
    <source>
        <strain evidence="2 3">MIT 97-6194</strain>
    </source>
</reference>
<evidence type="ECO:0000313" key="2">
    <source>
        <dbReference type="EMBL" id="TLD95040.1"/>
    </source>
</evidence>
<evidence type="ECO:0000313" key="4">
    <source>
        <dbReference type="Proteomes" id="UP000477070"/>
    </source>
</evidence>
<reference evidence="1 4" key="4">
    <citation type="submission" date="2019-12" db="EMBL/GenBank/DDBJ databases">
        <title>Multi-Generational Helicobacter saguini Isolates.</title>
        <authorList>
            <person name="Mannion A."/>
            <person name="Shen Z."/>
            <person name="Fox J.G."/>
        </authorList>
    </citation>
    <scope>NUCLEOTIDE SEQUENCE [LARGE SCALE GENOMIC DNA]</scope>
    <source>
        <strain evidence="1">16-048</strain>
        <strain evidence="4">16-048 (F4)</strain>
    </source>
</reference>
<dbReference type="Proteomes" id="UP000029714">
    <property type="component" value="Unassembled WGS sequence"/>
</dbReference>
<dbReference type="RefSeq" id="WP_118988391.1">
    <property type="nucleotide sequence ID" value="NZ_JRMP02000004.1"/>
</dbReference>
<name>A0A4U8T639_9HELI</name>
<dbReference type="EMBL" id="JRMP02000004">
    <property type="protein sequence ID" value="TLD95040.1"/>
    <property type="molecule type" value="Genomic_DNA"/>
</dbReference>